<dbReference type="RefSeq" id="WP_229664280.1">
    <property type="nucleotide sequence ID" value="NZ_BMIH01000001.1"/>
</dbReference>
<evidence type="ECO:0000256" key="1">
    <source>
        <dbReference type="ARBA" id="ARBA00023015"/>
    </source>
</evidence>
<dbReference type="InterPro" id="IPR015927">
    <property type="entry name" value="Peptidase_S24_S26A/B/C"/>
</dbReference>
<keyword evidence="2" id="KW-0238">DNA-binding</keyword>
<proteinExistence type="predicted"/>
<organism evidence="6 7">
    <name type="scientific">Sphingomonas metalli</name>
    <dbReference type="NCBI Taxonomy" id="1779358"/>
    <lineage>
        <taxon>Bacteria</taxon>
        <taxon>Pseudomonadati</taxon>
        <taxon>Pseudomonadota</taxon>
        <taxon>Alphaproteobacteria</taxon>
        <taxon>Sphingomonadales</taxon>
        <taxon>Sphingomonadaceae</taxon>
        <taxon>Sphingomonas</taxon>
    </lineage>
</organism>
<evidence type="ECO:0000259" key="5">
    <source>
        <dbReference type="Pfam" id="PF13443"/>
    </source>
</evidence>
<dbReference type="CDD" id="cd06529">
    <property type="entry name" value="S24_LexA-like"/>
    <property type="match status" value="1"/>
</dbReference>
<dbReference type="PANTHER" id="PTHR40661:SF3">
    <property type="entry name" value="FELS-1 PROPHAGE TRANSCRIPTIONAL REGULATOR"/>
    <property type="match status" value="1"/>
</dbReference>
<evidence type="ECO:0000313" key="6">
    <source>
        <dbReference type="EMBL" id="GGB14848.1"/>
    </source>
</evidence>
<dbReference type="InterPro" id="IPR036286">
    <property type="entry name" value="LexA/Signal_pep-like_sf"/>
</dbReference>
<reference evidence="6" key="2">
    <citation type="submission" date="2020-09" db="EMBL/GenBank/DDBJ databases">
        <authorList>
            <person name="Sun Q."/>
            <person name="Zhou Y."/>
        </authorList>
    </citation>
    <scope>NUCLEOTIDE SEQUENCE</scope>
    <source>
        <strain evidence="6">CGMCC 1.15330</strain>
    </source>
</reference>
<feature type="domain" description="HTH cro/C1-type" evidence="5">
    <location>
        <begin position="6"/>
        <end position="50"/>
    </location>
</feature>
<dbReference type="Gene3D" id="2.10.109.10">
    <property type="entry name" value="Umud Fragment, subunit A"/>
    <property type="match status" value="1"/>
</dbReference>
<dbReference type="GO" id="GO:0003677">
    <property type="term" value="F:DNA binding"/>
    <property type="evidence" value="ECO:0007669"/>
    <property type="project" value="UniProtKB-KW"/>
</dbReference>
<evidence type="ECO:0000259" key="4">
    <source>
        <dbReference type="Pfam" id="PF00717"/>
    </source>
</evidence>
<dbReference type="EMBL" id="BMIH01000001">
    <property type="protein sequence ID" value="GGB14848.1"/>
    <property type="molecule type" value="Genomic_DNA"/>
</dbReference>
<dbReference type="PANTHER" id="PTHR40661">
    <property type="match status" value="1"/>
</dbReference>
<keyword evidence="3" id="KW-0804">Transcription</keyword>
<dbReference type="Proteomes" id="UP000623067">
    <property type="component" value="Unassembled WGS sequence"/>
</dbReference>
<reference evidence="6" key="1">
    <citation type="journal article" date="2014" name="Int. J. Syst. Evol. Microbiol.">
        <title>Complete genome sequence of Corynebacterium casei LMG S-19264T (=DSM 44701T), isolated from a smear-ripened cheese.</title>
        <authorList>
            <consortium name="US DOE Joint Genome Institute (JGI-PGF)"/>
            <person name="Walter F."/>
            <person name="Albersmeier A."/>
            <person name="Kalinowski J."/>
            <person name="Ruckert C."/>
        </authorList>
    </citation>
    <scope>NUCLEOTIDE SEQUENCE</scope>
    <source>
        <strain evidence="6">CGMCC 1.15330</strain>
    </source>
</reference>
<keyword evidence="7" id="KW-1185">Reference proteome</keyword>
<dbReference type="SUPFAM" id="SSF51306">
    <property type="entry name" value="LexA/Signal peptidase"/>
    <property type="match status" value="1"/>
</dbReference>
<name>A0A916WNB6_9SPHN</name>
<comment type="caution">
    <text evidence="6">The sequence shown here is derived from an EMBL/GenBank/DDBJ whole genome shotgun (WGS) entry which is preliminary data.</text>
</comment>
<dbReference type="InterPro" id="IPR001387">
    <property type="entry name" value="Cro/C1-type_HTH"/>
</dbReference>
<keyword evidence="1" id="KW-0805">Transcription regulation</keyword>
<accession>A0A916WNB6</accession>
<evidence type="ECO:0000256" key="2">
    <source>
        <dbReference type="ARBA" id="ARBA00023125"/>
    </source>
</evidence>
<feature type="domain" description="Peptidase S24/S26A/S26B/S26C" evidence="4">
    <location>
        <begin position="67"/>
        <end position="181"/>
    </location>
</feature>
<dbReference type="InterPro" id="IPR010982">
    <property type="entry name" value="Lambda_DNA-bd_dom_sf"/>
</dbReference>
<protein>
    <submittedName>
        <fullName evidence="6">Uncharacterized protein</fullName>
    </submittedName>
</protein>
<dbReference type="Gene3D" id="1.10.260.40">
    <property type="entry name" value="lambda repressor-like DNA-binding domains"/>
    <property type="match status" value="1"/>
</dbReference>
<dbReference type="InterPro" id="IPR039418">
    <property type="entry name" value="LexA-like"/>
</dbReference>
<dbReference type="Pfam" id="PF13443">
    <property type="entry name" value="HTH_26"/>
    <property type="match status" value="1"/>
</dbReference>
<evidence type="ECO:0000313" key="7">
    <source>
        <dbReference type="Proteomes" id="UP000623067"/>
    </source>
</evidence>
<sequence length="193" mass="21125">MTPEQIRAALADRNMSIRDLANATGIEENFLTKSLGKARRRIQVTELEAIRSVLVEEASAPSIRTIPLLGEVPAGAFRPAEQAGGRRLAVSDPETPPNAYALTVKGDSMDLVVPNGATLVIDPDDTALWPGRRYVVLSDDGETTFKEYQEAPARLVPCSTNDEHKDILIGDRPLKILGRVFSYSMRDVPRRAS</sequence>
<evidence type="ECO:0000256" key="3">
    <source>
        <dbReference type="ARBA" id="ARBA00023163"/>
    </source>
</evidence>
<gene>
    <name evidence="6" type="ORF">GCM10011380_00320</name>
</gene>
<dbReference type="Pfam" id="PF00717">
    <property type="entry name" value="Peptidase_S24"/>
    <property type="match status" value="1"/>
</dbReference>
<dbReference type="AlphaFoldDB" id="A0A916WNB6"/>